<accession>A0A1I1L9M3</accession>
<reference evidence="5 6" key="1">
    <citation type="submission" date="2016-10" db="EMBL/GenBank/DDBJ databases">
        <authorList>
            <person name="Varghese N."/>
            <person name="Submissions S."/>
        </authorList>
    </citation>
    <scope>NUCLEOTIDE SEQUENCE [LARGE SCALE GENOMIC DNA]</scope>
    <source>
        <strain evidence="6">ATCC 20501</strain>
        <strain evidence="4 5">CGMCC 4.3529</strain>
    </source>
</reference>
<dbReference type="EMBL" id="FOME01000001">
    <property type="protein sequence ID" value="SFC69202.1"/>
    <property type="molecule type" value="Genomic_DNA"/>
</dbReference>
<gene>
    <name evidence="3" type="ORF">SAMN02982929_00653</name>
    <name evidence="4" type="ORF">SAMN05216506_1011417</name>
</gene>
<feature type="compositionally biased region" description="Polar residues" evidence="1">
    <location>
        <begin position="1103"/>
        <end position="1116"/>
    </location>
</feature>
<accession>A0A1H5UTW3</accession>
<dbReference type="Proteomes" id="UP000236729">
    <property type="component" value="Unassembled WGS sequence"/>
</dbReference>
<evidence type="ECO:0000259" key="2">
    <source>
        <dbReference type="Pfam" id="PF12770"/>
    </source>
</evidence>
<evidence type="ECO:0000313" key="3">
    <source>
        <dbReference type="EMBL" id="SEF78503.1"/>
    </source>
</evidence>
<evidence type="ECO:0000313" key="6">
    <source>
        <dbReference type="Proteomes" id="UP000236729"/>
    </source>
</evidence>
<reference evidence="3" key="2">
    <citation type="submission" date="2016-10" db="EMBL/GenBank/DDBJ databases">
        <authorList>
            <person name="de Groot N.N."/>
        </authorList>
    </citation>
    <scope>NUCLEOTIDE SEQUENCE [LARGE SCALE GENOMIC DNA]</scope>
    <source>
        <strain evidence="3">ATCC 20501</strain>
    </source>
</reference>
<evidence type="ECO:0000313" key="4">
    <source>
        <dbReference type="EMBL" id="SFC69202.1"/>
    </source>
</evidence>
<dbReference type="Proteomes" id="UP000199690">
    <property type="component" value="Unassembled WGS sequence"/>
</dbReference>
<dbReference type="EMBL" id="FNVB01000002">
    <property type="protein sequence ID" value="SEF78503.1"/>
    <property type="molecule type" value="Genomic_DNA"/>
</dbReference>
<sequence length="1511" mass="163241">MTEIPAGLAEAIDARREALAQQLDDEQAYRAAVELVELLLQRSQLTGEDPVEALGVAGELDKALQADSPARALPLLHLAVAHWAGARHHGEQSLQAALARLRELRPLLDDELPMHVAIRARCGMLCADIAVLLGDEECAAQAIADLDAAFPLLTDDELRHGAQIQRAQLCSARFREMGGPDSDLHYAVDTFTAILDRPGIPPELADHCHLELVNLIVAEHLPRHARTSAPWSEQQAAQYTRAAPAAALRAHLDALSPQTIAIPGIAGIRVNVIVGQASEATRQDWDVLGGDLSTLIGALDEHDPHRHMLVAVRAALGSDPPPVTELDQTLAELRRELIAADGSAAGFGILAQLNALLIQRAELTGQGAARCVEVAEAMVAFQPELPAARIQLALAHAARDAREDLRRAAEILRDLHPADDAERSEFLAHRGFISTKLALNSQDPADVAEAIELLDAALDGLPDGDLRRRTWMFRASMYQVRYLRMGGTADDHRLASEAFTEALAWDDPHTQDGCHAALAMLLLFRDVPAELRVPEPDPEELHHHLDRTSLPEVQRHLAAVSDTSDDELAAIRLLAWSADPHADADPHGDFASFLRDFAAASGDDLSPVELDAIRSVTAALPGRQDDAEVKRLLATASEGLPADSPLHGMFLLPLVRSPESLSSDDLANLIRQGEQRLEALPEGSPEHADGLTSLIAFLVVQGLRGDRAALERAKEIAQHVTQRYPDVGTLSGMSHALLALSAEYGLGHSLEAVQETLDHVRRADELLASDDQVRAELNPVVGKMLMARFLASGNREDADAAQYYSAETPHPPHEVLAWANEVWSKQLTDVDTGLSKLRAAAGDGVPDHRARWIVRGVIALRLLVPREFRAGSTPPSRADLDAARRALLAARRLPESDENRAIELSGAAALCAASGIAADDLALADEGLAALDEVSKQPGLSTEVEYFTVQLLAYARQGRSWHRASSDALDSAIDGLERMIRERPPGTGEALAANLTILAGNYEERGDLRRAIETGLEALRTRARGVLLQSSPQRAMSVASAAAGSAVVAAHRCLRADDLESAVQALELGRGMVLHAATSAATMPDLLRDSGHPDLAERWSAEVDQQQPWDSGSRRSSPAELQLPSDLRLSVQRALKDTAAEEELLSPPSSSEISAALRARSARALVYLTAGEAVVITDGGELHHLPLPALREREPVQHFDLLQRERARVGPAVQQPWQAALHDLCDWAWTAAIGPLLDWFGGDRPPRIVLVPTGKLNLVPWHAARKPGAGGRSRYACQDAVIGYAASARQFVEAARRQAPRFADRPVLVRTPDLYWTRHEIGHIHAAHYAHGHYLGRPGQRSVPSPDDVLTALPGTTMLHLGCHATPAELPVESALRLGSRSLPVRDVLRHKSGPRGALVVLAACSSDLTARQHDEALTLATAFLAAGAGGVVGTRWEIDDLVTAMFMIAFHHHLNDGSPEPAEALRAAQLWMLDPHRHPVPGVPDELARHFAETDPATPEHWAAFTYHGR</sequence>
<proteinExistence type="predicted"/>
<protein>
    <submittedName>
        <fullName evidence="3">CHAT domain-containing protein</fullName>
    </submittedName>
</protein>
<evidence type="ECO:0000313" key="5">
    <source>
        <dbReference type="Proteomes" id="UP000199690"/>
    </source>
</evidence>
<dbReference type="InterPro" id="IPR024983">
    <property type="entry name" value="CHAT_dom"/>
</dbReference>
<name>A0A1H5UTW3_9PSEU</name>
<keyword evidence="5" id="KW-1185">Reference proteome</keyword>
<feature type="region of interest" description="Disordered" evidence="1">
    <location>
        <begin position="1100"/>
        <end position="1123"/>
    </location>
</feature>
<feature type="domain" description="CHAT" evidence="2">
    <location>
        <begin position="1224"/>
        <end position="1510"/>
    </location>
</feature>
<organism evidence="3 6">
    <name type="scientific">Saccharopolyspora kobensis</name>
    <dbReference type="NCBI Taxonomy" id="146035"/>
    <lineage>
        <taxon>Bacteria</taxon>
        <taxon>Bacillati</taxon>
        <taxon>Actinomycetota</taxon>
        <taxon>Actinomycetes</taxon>
        <taxon>Pseudonocardiales</taxon>
        <taxon>Pseudonocardiaceae</taxon>
        <taxon>Saccharopolyspora</taxon>
    </lineage>
</organism>
<dbReference type="Pfam" id="PF12770">
    <property type="entry name" value="CHAT"/>
    <property type="match status" value="1"/>
</dbReference>
<dbReference type="RefSeq" id="WP_093347398.1">
    <property type="nucleotide sequence ID" value="NZ_FNVB01000002.1"/>
</dbReference>
<evidence type="ECO:0000256" key="1">
    <source>
        <dbReference type="SAM" id="MobiDB-lite"/>
    </source>
</evidence>